<dbReference type="NCBIfam" id="TIGR02232">
    <property type="entry name" value="myxo_disulf_rpt"/>
    <property type="match status" value="4"/>
</dbReference>
<keyword evidence="7" id="KW-1185">Reference proteome</keyword>
<proteinExistence type="predicted"/>
<keyword evidence="2" id="KW-0677">Repeat</keyword>
<accession>A0ABT5B8U9</accession>
<organism evidence="6 7">
    <name type="scientific">Nannocystis radixulma</name>
    <dbReference type="NCBI Taxonomy" id="2995305"/>
    <lineage>
        <taxon>Bacteria</taxon>
        <taxon>Pseudomonadati</taxon>
        <taxon>Myxococcota</taxon>
        <taxon>Polyangia</taxon>
        <taxon>Nannocystales</taxon>
        <taxon>Nannocystaceae</taxon>
        <taxon>Nannocystis</taxon>
    </lineage>
</organism>
<evidence type="ECO:0000313" key="6">
    <source>
        <dbReference type="EMBL" id="MDC0670532.1"/>
    </source>
</evidence>
<dbReference type="Proteomes" id="UP001217838">
    <property type="component" value="Unassembled WGS sequence"/>
</dbReference>
<dbReference type="InterPro" id="IPR011936">
    <property type="entry name" value="Myxo_disulph_rpt"/>
</dbReference>
<evidence type="ECO:0000256" key="4">
    <source>
        <dbReference type="SAM" id="MobiDB-lite"/>
    </source>
</evidence>
<feature type="compositionally biased region" description="Low complexity" evidence="4">
    <location>
        <begin position="35"/>
        <end position="61"/>
    </location>
</feature>
<evidence type="ECO:0000256" key="2">
    <source>
        <dbReference type="ARBA" id="ARBA00022737"/>
    </source>
</evidence>
<evidence type="ECO:0000256" key="5">
    <source>
        <dbReference type="SAM" id="SignalP"/>
    </source>
</evidence>
<keyword evidence="1 5" id="KW-0732">Signal</keyword>
<dbReference type="Pfam" id="PF13948">
    <property type="entry name" value="DUF4215"/>
    <property type="match status" value="4"/>
</dbReference>
<gene>
    <name evidence="6" type="ORF">POL58_22435</name>
</gene>
<comment type="caution">
    <text evidence="6">The sequence shown here is derived from an EMBL/GenBank/DDBJ whole genome shotgun (WGS) entry which is preliminary data.</text>
</comment>
<evidence type="ECO:0000256" key="3">
    <source>
        <dbReference type="ARBA" id="ARBA00023157"/>
    </source>
</evidence>
<keyword evidence="3" id="KW-1015">Disulfide bond</keyword>
<sequence length="412" mass="41431">MTSAARRCLLLPLLVLACASGEDPSVSGFGPGTAPPATASTPSDSTGAPTTTGTSEGTSEGSDTDASGTEPATTTSTQMTEGTGSMCLPGTLFCPCDVGDTCNAGMSCIDGQCLPHNCGNGIVEATEECDDGNDVLTDACIPGCKAAKCGDGALQNGVEECDLGPANLDTGACKTDCKLAVCGDGFIGPGETCDDANMVDNDACTNACAPAGCGDAIVQPGEECDDGNGDSSDACLATCKTAKCGDGVLWAGAEECDDANGGDNDACLNNCKTAKCGDGVLWAGVEECDDANANDNDGCNNSCKKVAQLVGSYDVQSGPLWGQNPPTYTCKEACALLFGGVAGQYTCSITGAAPTGQAYMSGYADSQFCFAPNSDNFKLNSFYNCGGFGCSYSAYVADNCNTGASINYCWKL</sequence>
<protein>
    <submittedName>
        <fullName evidence="6">DUF4215 domain-containing protein</fullName>
    </submittedName>
</protein>
<evidence type="ECO:0000256" key="1">
    <source>
        <dbReference type="ARBA" id="ARBA00022729"/>
    </source>
</evidence>
<dbReference type="RefSeq" id="WP_272000350.1">
    <property type="nucleotide sequence ID" value="NZ_JAQNDN010000013.1"/>
</dbReference>
<feature type="region of interest" description="Disordered" evidence="4">
    <location>
        <begin position="27"/>
        <end position="81"/>
    </location>
</feature>
<dbReference type="EMBL" id="JAQNDN010000013">
    <property type="protein sequence ID" value="MDC0670532.1"/>
    <property type="molecule type" value="Genomic_DNA"/>
</dbReference>
<evidence type="ECO:0000313" key="7">
    <source>
        <dbReference type="Proteomes" id="UP001217838"/>
    </source>
</evidence>
<reference evidence="6 7" key="1">
    <citation type="submission" date="2022-11" db="EMBL/GenBank/DDBJ databases">
        <title>Minimal conservation of predation-associated metabolite biosynthetic gene clusters underscores biosynthetic potential of Myxococcota including descriptions for ten novel species: Archangium lansinium sp. nov., Myxococcus landrumus sp. nov., Nannocystis bai.</title>
        <authorList>
            <person name="Ahearne A."/>
            <person name="Stevens C."/>
            <person name="Dowd S."/>
        </authorList>
    </citation>
    <scope>NUCLEOTIDE SEQUENCE [LARGE SCALE GENOMIC DNA]</scope>
    <source>
        <strain evidence="6 7">NCELM</strain>
    </source>
</reference>
<feature type="signal peptide" evidence="5">
    <location>
        <begin position="1"/>
        <end position="17"/>
    </location>
</feature>
<dbReference type="PROSITE" id="PS51257">
    <property type="entry name" value="PROKAR_LIPOPROTEIN"/>
    <property type="match status" value="1"/>
</dbReference>
<name>A0ABT5B8U9_9BACT</name>
<feature type="chain" id="PRO_5047412389" evidence="5">
    <location>
        <begin position="18"/>
        <end position="412"/>
    </location>
</feature>